<dbReference type="EMBL" id="VDFY01000230">
    <property type="protein sequence ID" value="TNH23969.1"/>
    <property type="molecule type" value="Genomic_DNA"/>
</dbReference>
<evidence type="ECO:0000259" key="1">
    <source>
        <dbReference type="Pfam" id="PF12728"/>
    </source>
</evidence>
<reference evidence="2 3" key="1">
    <citation type="submission" date="2019-06" db="EMBL/GenBank/DDBJ databases">
        <title>Micromonospora ordensis sp. nov., isolated from deep marine sediment.</title>
        <authorList>
            <person name="Veyisoglu A."/>
            <person name="Carro L."/>
            <person name="Klenk H.-P."/>
            <person name="Sahin N."/>
        </authorList>
    </citation>
    <scope>NUCLEOTIDE SEQUENCE [LARGE SCALE GENOMIC DNA]</scope>
    <source>
        <strain evidence="2 3">S2509</strain>
    </source>
</reference>
<sequence length="69" mass="7719">MKTQIEPGWLSLPDAATYTGLTERTLRDRIGAGQLRAFRANDKPGSHYRIRRSDLDAMFEANPAQSAAR</sequence>
<dbReference type="NCBIfam" id="TIGR01764">
    <property type="entry name" value="excise"/>
    <property type="match status" value="1"/>
</dbReference>
<accession>A0A5C4QCG2</accession>
<dbReference type="RefSeq" id="WP_139587042.1">
    <property type="nucleotide sequence ID" value="NZ_VDFY01000230.1"/>
</dbReference>
<gene>
    <name evidence="2" type="ORF">FHG89_26015</name>
</gene>
<organism evidence="2 3">
    <name type="scientific">Micromonospora orduensis</name>
    <dbReference type="NCBI Taxonomy" id="1420891"/>
    <lineage>
        <taxon>Bacteria</taxon>
        <taxon>Bacillati</taxon>
        <taxon>Actinomycetota</taxon>
        <taxon>Actinomycetes</taxon>
        <taxon>Micromonosporales</taxon>
        <taxon>Micromonosporaceae</taxon>
        <taxon>Micromonospora</taxon>
    </lineage>
</organism>
<keyword evidence="3" id="KW-1185">Reference proteome</keyword>
<dbReference type="InterPro" id="IPR010093">
    <property type="entry name" value="SinI_DNA-bd"/>
</dbReference>
<name>A0A5C4QCG2_9ACTN</name>
<evidence type="ECO:0000313" key="3">
    <source>
        <dbReference type="Proteomes" id="UP000306145"/>
    </source>
</evidence>
<dbReference type="GO" id="GO:0003677">
    <property type="term" value="F:DNA binding"/>
    <property type="evidence" value="ECO:0007669"/>
    <property type="project" value="InterPro"/>
</dbReference>
<dbReference type="OrthoDB" id="4870800at2"/>
<comment type="caution">
    <text evidence="2">The sequence shown here is derived from an EMBL/GenBank/DDBJ whole genome shotgun (WGS) entry which is preliminary data.</text>
</comment>
<dbReference type="Pfam" id="PF12728">
    <property type="entry name" value="HTH_17"/>
    <property type="match status" value="1"/>
</dbReference>
<dbReference type="AlphaFoldDB" id="A0A5C4QCG2"/>
<evidence type="ECO:0000313" key="2">
    <source>
        <dbReference type="EMBL" id="TNH23969.1"/>
    </source>
</evidence>
<proteinExistence type="predicted"/>
<protein>
    <submittedName>
        <fullName evidence="2">Helix-turn-helix domain-containing protein</fullName>
    </submittedName>
</protein>
<dbReference type="InterPro" id="IPR041657">
    <property type="entry name" value="HTH_17"/>
</dbReference>
<feature type="domain" description="Helix-turn-helix" evidence="1">
    <location>
        <begin position="9"/>
        <end position="62"/>
    </location>
</feature>
<dbReference type="Proteomes" id="UP000306145">
    <property type="component" value="Unassembled WGS sequence"/>
</dbReference>